<evidence type="ECO:0000313" key="2">
    <source>
        <dbReference type="Proteomes" id="UP000076858"/>
    </source>
</evidence>
<keyword evidence="2" id="KW-1185">Reference proteome</keyword>
<reference evidence="1 2" key="1">
    <citation type="submission" date="2016-03" db="EMBL/GenBank/DDBJ databases">
        <title>EvidentialGene: Evidence-directed Construction of Genes on Genomes.</title>
        <authorList>
            <person name="Gilbert D.G."/>
            <person name="Choi J.-H."/>
            <person name="Mockaitis K."/>
            <person name="Colbourne J."/>
            <person name="Pfrender M."/>
        </authorList>
    </citation>
    <scope>NUCLEOTIDE SEQUENCE [LARGE SCALE GENOMIC DNA]</scope>
    <source>
        <strain evidence="1 2">Xinb3</strain>
        <tissue evidence="1">Complete organism</tissue>
    </source>
</reference>
<accession>A0A164FC41</accession>
<sequence length="148" mass="16996">MERLVSLKSKKTKKLLAFPPFFLTRQEETAEYLPHAALNKPPRAQRLRRQNLERKLSDIFQEGKKPFDSFHFISRFLSTPFPIFQLVTLQPPSSLFFTIDTVAWAQRKMGFGTVPNKCTTFPSVPVVASKSQELHCLSSELSLTRLIV</sequence>
<dbReference type="EMBL" id="LRGB01020602">
    <property type="protein sequence ID" value="KZR97645.1"/>
    <property type="molecule type" value="Genomic_DNA"/>
</dbReference>
<proteinExistence type="predicted"/>
<protein>
    <submittedName>
        <fullName evidence="1">Uncharacterized protein</fullName>
    </submittedName>
</protein>
<comment type="caution">
    <text evidence="1">The sequence shown here is derived from an EMBL/GenBank/DDBJ whole genome shotgun (WGS) entry which is preliminary data.</text>
</comment>
<organism evidence="1 2">
    <name type="scientific">Daphnia magna</name>
    <dbReference type="NCBI Taxonomy" id="35525"/>
    <lineage>
        <taxon>Eukaryota</taxon>
        <taxon>Metazoa</taxon>
        <taxon>Ecdysozoa</taxon>
        <taxon>Arthropoda</taxon>
        <taxon>Crustacea</taxon>
        <taxon>Branchiopoda</taxon>
        <taxon>Diplostraca</taxon>
        <taxon>Cladocera</taxon>
        <taxon>Anomopoda</taxon>
        <taxon>Daphniidae</taxon>
        <taxon>Daphnia</taxon>
    </lineage>
</organism>
<evidence type="ECO:0000313" key="1">
    <source>
        <dbReference type="EMBL" id="KZR97645.1"/>
    </source>
</evidence>
<dbReference type="AlphaFoldDB" id="A0A164FC41"/>
<dbReference type="Proteomes" id="UP000076858">
    <property type="component" value="Unassembled WGS sequence"/>
</dbReference>
<gene>
    <name evidence="1" type="ORF">APZ42_007360</name>
</gene>
<name>A0A164FC41_9CRUS</name>